<evidence type="ECO:0000256" key="14">
    <source>
        <dbReference type="HAMAP-Rule" id="MF_00046"/>
    </source>
</evidence>
<comment type="similarity">
    <text evidence="14">Belongs to the MurCDEF family.</text>
</comment>
<dbReference type="GO" id="GO:0071555">
    <property type="term" value="P:cell wall organization"/>
    <property type="evidence" value="ECO:0007669"/>
    <property type="project" value="UniProtKB-KW"/>
</dbReference>
<dbReference type="PANTHER" id="PTHR43445">
    <property type="entry name" value="UDP-N-ACETYLMURAMATE--L-ALANINE LIGASE-RELATED"/>
    <property type="match status" value="1"/>
</dbReference>
<keyword evidence="15" id="KW-0472">Membrane</keyword>
<proteinExistence type="inferred from homology"/>
<feature type="domain" description="Mur ligase N-terminal catalytic" evidence="16">
    <location>
        <begin position="5"/>
        <end position="102"/>
    </location>
</feature>
<keyword evidence="4 14" id="KW-0963">Cytoplasm</keyword>
<evidence type="ECO:0000256" key="15">
    <source>
        <dbReference type="SAM" id="Phobius"/>
    </source>
</evidence>
<evidence type="ECO:0000256" key="12">
    <source>
        <dbReference type="ARBA" id="ARBA00023316"/>
    </source>
</evidence>
<comment type="pathway">
    <text evidence="2 14">Cell wall biogenesis; peptidoglycan biosynthesis.</text>
</comment>
<gene>
    <name evidence="14 19" type="primary">murC</name>
    <name evidence="19" type="ORF">Mterra_00132</name>
</gene>
<evidence type="ECO:0000256" key="10">
    <source>
        <dbReference type="ARBA" id="ARBA00022984"/>
    </source>
</evidence>
<dbReference type="Proteomes" id="UP000265715">
    <property type="component" value="Unassembled WGS sequence"/>
</dbReference>
<dbReference type="GO" id="GO:0008360">
    <property type="term" value="P:regulation of cell shape"/>
    <property type="evidence" value="ECO:0007669"/>
    <property type="project" value="UniProtKB-KW"/>
</dbReference>
<dbReference type="SUPFAM" id="SSF53244">
    <property type="entry name" value="MurD-like peptide ligases, peptide-binding domain"/>
    <property type="match status" value="1"/>
</dbReference>
<evidence type="ECO:0000256" key="9">
    <source>
        <dbReference type="ARBA" id="ARBA00022960"/>
    </source>
</evidence>
<keyword evidence="20" id="KW-1185">Reference proteome</keyword>
<feature type="domain" description="Mur ligase central" evidence="18">
    <location>
        <begin position="108"/>
        <end position="288"/>
    </location>
</feature>
<dbReference type="EMBL" id="QXDL01000003">
    <property type="protein sequence ID" value="RIH90760.1"/>
    <property type="molecule type" value="Genomic_DNA"/>
</dbReference>
<dbReference type="InterPro" id="IPR013221">
    <property type="entry name" value="Mur_ligase_cen"/>
</dbReference>
<evidence type="ECO:0000256" key="2">
    <source>
        <dbReference type="ARBA" id="ARBA00004752"/>
    </source>
</evidence>
<dbReference type="AlphaFoldDB" id="A0A399F3X6"/>
<comment type="catalytic activity">
    <reaction evidence="13 14">
        <text>UDP-N-acetyl-alpha-D-muramate + L-alanine + ATP = UDP-N-acetyl-alpha-D-muramoyl-L-alanine + ADP + phosphate + H(+)</text>
        <dbReference type="Rhea" id="RHEA:23372"/>
        <dbReference type="ChEBI" id="CHEBI:15378"/>
        <dbReference type="ChEBI" id="CHEBI:30616"/>
        <dbReference type="ChEBI" id="CHEBI:43474"/>
        <dbReference type="ChEBI" id="CHEBI:57972"/>
        <dbReference type="ChEBI" id="CHEBI:70757"/>
        <dbReference type="ChEBI" id="CHEBI:83898"/>
        <dbReference type="ChEBI" id="CHEBI:456216"/>
        <dbReference type="EC" id="6.3.2.8"/>
    </reaction>
</comment>
<dbReference type="PANTHER" id="PTHR43445:SF3">
    <property type="entry name" value="UDP-N-ACETYLMURAMATE--L-ALANINE LIGASE"/>
    <property type="match status" value="1"/>
</dbReference>
<evidence type="ECO:0000256" key="6">
    <source>
        <dbReference type="ARBA" id="ARBA00022618"/>
    </source>
</evidence>
<dbReference type="SUPFAM" id="SSF53623">
    <property type="entry name" value="MurD-like peptide ligases, catalytic domain"/>
    <property type="match status" value="1"/>
</dbReference>
<dbReference type="UniPathway" id="UPA00219"/>
<feature type="transmembrane region" description="Helical" evidence="15">
    <location>
        <begin position="281"/>
        <end position="305"/>
    </location>
</feature>
<keyword evidence="15" id="KW-1133">Transmembrane helix</keyword>
<keyword evidence="10 14" id="KW-0573">Peptidoglycan synthesis</keyword>
<keyword evidence="15" id="KW-0812">Transmembrane</keyword>
<evidence type="ECO:0000256" key="8">
    <source>
        <dbReference type="ARBA" id="ARBA00022840"/>
    </source>
</evidence>
<dbReference type="GO" id="GO:0005524">
    <property type="term" value="F:ATP binding"/>
    <property type="evidence" value="ECO:0007669"/>
    <property type="project" value="UniProtKB-UniRule"/>
</dbReference>
<organism evidence="19 20">
    <name type="scientific">Calidithermus terrae</name>
    <dbReference type="NCBI Taxonomy" id="1408545"/>
    <lineage>
        <taxon>Bacteria</taxon>
        <taxon>Thermotogati</taxon>
        <taxon>Deinococcota</taxon>
        <taxon>Deinococci</taxon>
        <taxon>Thermales</taxon>
        <taxon>Thermaceae</taxon>
        <taxon>Calidithermus</taxon>
    </lineage>
</organism>
<name>A0A399F3X6_9DEIN</name>
<dbReference type="GO" id="GO:0005737">
    <property type="term" value="C:cytoplasm"/>
    <property type="evidence" value="ECO:0007669"/>
    <property type="project" value="UniProtKB-SubCell"/>
</dbReference>
<dbReference type="InterPro" id="IPR036565">
    <property type="entry name" value="Mur-like_cat_sf"/>
</dbReference>
<keyword evidence="5 14" id="KW-0436">Ligase</keyword>
<keyword evidence="9 14" id="KW-0133">Cell shape</keyword>
<dbReference type="CDD" id="cd01983">
    <property type="entry name" value="SIMIBI"/>
    <property type="match status" value="1"/>
</dbReference>
<dbReference type="Pfam" id="PF01225">
    <property type="entry name" value="Mur_ligase"/>
    <property type="match status" value="1"/>
</dbReference>
<evidence type="ECO:0000259" key="18">
    <source>
        <dbReference type="Pfam" id="PF08245"/>
    </source>
</evidence>
<dbReference type="NCBIfam" id="TIGR01082">
    <property type="entry name" value="murC"/>
    <property type="match status" value="1"/>
</dbReference>
<dbReference type="Gene3D" id="3.40.50.720">
    <property type="entry name" value="NAD(P)-binding Rossmann-like Domain"/>
    <property type="match status" value="1"/>
</dbReference>
<evidence type="ECO:0000256" key="1">
    <source>
        <dbReference type="ARBA" id="ARBA00004496"/>
    </source>
</evidence>
<dbReference type="Gene3D" id="3.90.190.20">
    <property type="entry name" value="Mur ligase, C-terminal domain"/>
    <property type="match status" value="1"/>
</dbReference>
<keyword evidence="7 14" id="KW-0547">Nucleotide-binding</keyword>
<keyword evidence="12 14" id="KW-0961">Cell wall biogenesis/degradation</keyword>
<evidence type="ECO:0000256" key="7">
    <source>
        <dbReference type="ARBA" id="ARBA00022741"/>
    </source>
</evidence>
<dbReference type="SUPFAM" id="SSF51984">
    <property type="entry name" value="MurCD N-terminal domain"/>
    <property type="match status" value="1"/>
</dbReference>
<dbReference type="InterPro" id="IPR036615">
    <property type="entry name" value="Mur_ligase_C_dom_sf"/>
</dbReference>
<comment type="function">
    <text evidence="14">Cell wall formation.</text>
</comment>
<evidence type="ECO:0000256" key="13">
    <source>
        <dbReference type="ARBA" id="ARBA00047833"/>
    </source>
</evidence>
<keyword evidence="11 14" id="KW-0131">Cell cycle</keyword>
<sequence>MSARHYHLMGIGGISVSALAEILQHQGHRVSGCDQHLSERTARLERRGIAVLQGHAPEHLEGVDVLVASTAIGEDEPELAEARRRRIRVLRRIELLGEVMGRGTSLGVTGSHGKTSTSAMLAQILLGAGRDPTVVLGADFAAIGGNYRIGDGPIVAEVDESDPLFQHLALDVAVITNLEADHISPDGRPRPNYHESFASLKEAVRTFARNAAKVVYNAEWAHLEALTAGTERYGFGLEHGDCHAANVELLPFGSRFELVWQGQVLGPLELQVPGRHNIANALAAATAALLAGVPFTAIAAALHAFAGARRRFERVGEWQGALVVDDYAHNATKLAALLAAARATGLRVRAVFQPHRYGRSEQEWPGYARALEQAHEVLLLDVYAASERPLRLSSAQIVGNIVEHLQQRGHAARHYAWDEALAYLRRSARPGDLILTVGAGDVSRLGRLLVSPAPTPGQEVV</sequence>
<comment type="subcellular location">
    <subcellularLocation>
        <location evidence="1 14">Cytoplasm</location>
    </subcellularLocation>
</comment>
<evidence type="ECO:0000256" key="4">
    <source>
        <dbReference type="ARBA" id="ARBA00022490"/>
    </source>
</evidence>
<dbReference type="HAMAP" id="MF_00046">
    <property type="entry name" value="MurC"/>
    <property type="match status" value="1"/>
</dbReference>
<dbReference type="Pfam" id="PF02875">
    <property type="entry name" value="Mur_ligase_C"/>
    <property type="match status" value="1"/>
</dbReference>
<evidence type="ECO:0000256" key="11">
    <source>
        <dbReference type="ARBA" id="ARBA00023306"/>
    </source>
</evidence>
<evidence type="ECO:0000256" key="5">
    <source>
        <dbReference type="ARBA" id="ARBA00022598"/>
    </source>
</evidence>
<dbReference type="GO" id="GO:0008763">
    <property type="term" value="F:UDP-N-acetylmuramate-L-alanine ligase activity"/>
    <property type="evidence" value="ECO:0007669"/>
    <property type="project" value="UniProtKB-UniRule"/>
</dbReference>
<dbReference type="Pfam" id="PF08245">
    <property type="entry name" value="Mur_ligase_M"/>
    <property type="match status" value="1"/>
</dbReference>
<feature type="domain" description="Mur ligase C-terminal" evidence="17">
    <location>
        <begin position="310"/>
        <end position="440"/>
    </location>
</feature>
<dbReference type="GO" id="GO:0009252">
    <property type="term" value="P:peptidoglycan biosynthetic process"/>
    <property type="evidence" value="ECO:0007669"/>
    <property type="project" value="UniProtKB-UniRule"/>
</dbReference>
<evidence type="ECO:0000259" key="16">
    <source>
        <dbReference type="Pfam" id="PF01225"/>
    </source>
</evidence>
<comment type="caution">
    <text evidence="19">The sequence shown here is derived from an EMBL/GenBank/DDBJ whole genome shotgun (WGS) entry which is preliminary data.</text>
</comment>
<keyword evidence="8 14" id="KW-0067">ATP-binding</keyword>
<evidence type="ECO:0000313" key="20">
    <source>
        <dbReference type="Proteomes" id="UP000265715"/>
    </source>
</evidence>
<evidence type="ECO:0000256" key="3">
    <source>
        <dbReference type="ARBA" id="ARBA00012211"/>
    </source>
</evidence>
<evidence type="ECO:0000259" key="17">
    <source>
        <dbReference type="Pfam" id="PF02875"/>
    </source>
</evidence>
<dbReference type="GO" id="GO:0051301">
    <property type="term" value="P:cell division"/>
    <property type="evidence" value="ECO:0007669"/>
    <property type="project" value="UniProtKB-KW"/>
</dbReference>
<reference evidence="19 20" key="1">
    <citation type="submission" date="2018-08" db="EMBL/GenBank/DDBJ databases">
        <title>Meiothermus terrae DSM 26712 genome sequencing project.</title>
        <authorList>
            <person name="Da Costa M.S."/>
            <person name="Albuquerque L."/>
            <person name="Raposo P."/>
            <person name="Froufe H.J.C."/>
            <person name="Barroso C.S."/>
            <person name="Egas C."/>
        </authorList>
    </citation>
    <scope>NUCLEOTIDE SEQUENCE [LARGE SCALE GENOMIC DNA]</scope>
    <source>
        <strain evidence="19 20">DSM 26712</strain>
    </source>
</reference>
<accession>A0A399F3X6</accession>
<dbReference type="InterPro" id="IPR004101">
    <property type="entry name" value="Mur_ligase_C"/>
</dbReference>
<protein>
    <recommendedName>
        <fullName evidence="3 14">UDP-N-acetylmuramate--L-alanine ligase</fullName>
        <ecNumber evidence="3 14">6.3.2.8</ecNumber>
    </recommendedName>
    <alternativeName>
        <fullName evidence="14">UDP-N-acetylmuramoyl-L-alanine synthetase</fullName>
    </alternativeName>
</protein>
<evidence type="ECO:0000313" key="19">
    <source>
        <dbReference type="EMBL" id="RIH90760.1"/>
    </source>
</evidence>
<dbReference type="InterPro" id="IPR005758">
    <property type="entry name" value="UDP-N-AcMur_Ala_ligase_MurC"/>
</dbReference>
<dbReference type="Gene3D" id="3.40.1190.10">
    <property type="entry name" value="Mur-like, catalytic domain"/>
    <property type="match status" value="1"/>
</dbReference>
<keyword evidence="6 14" id="KW-0132">Cell division</keyword>
<dbReference type="EC" id="6.3.2.8" evidence="3 14"/>
<dbReference type="InterPro" id="IPR000713">
    <property type="entry name" value="Mur_ligase_N"/>
</dbReference>
<dbReference type="InterPro" id="IPR050061">
    <property type="entry name" value="MurCDEF_pg_biosynth"/>
</dbReference>
<dbReference type="OrthoDB" id="9804126at2"/>
<feature type="binding site" evidence="14">
    <location>
        <begin position="110"/>
        <end position="116"/>
    </location>
    <ligand>
        <name>ATP</name>
        <dbReference type="ChEBI" id="CHEBI:30616"/>
    </ligand>
</feature>